<dbReference type="InterPro" id="IPR004165">
    <property type="entry name" value="CoA_trans_fam_I"/>
</dbReference>
<dbReference type="EMBL" id="JABBVZ010000004">
    <property type="protein sequence ID" value="NMP21093.1"/>
    <property type="molecule type" value="Genomic_DNA"/>
</dbReference>
<evidence type="ECO:0000313" key="3">
    <source>
        <dbReference type="Proteomes" id="UP000533476"/>
    </source>
</evidence>
<dbReference type="PANTHER" id="PTHR43293">
    <property type="entry name" value="ACETATE COA-TRANSFERASE YDIF"/>
    <property type="match status" value="1"/>
</dbReference>
<accession>A0A7Y0Q0J2</accession>
<dbReference type="RefSeq" id="WP_169096094.1">
    <property type="nucleotide sequence ID" value="NZ_JABBVZ010000004.1"/>
</dbReference>
<evidence type="ECO:0000313" key="2">
    <source>
        <dbReference type="EMBL" id="NMP21093.1"/>
    </source>
</evidence>
<dbReference type="InterPro" id="IPR037171">
    <property type="entry name" value="NagB/RpiA_transferase-like"/>
</dbReference>
<dbReference type="PANTHER" id="PTHR43293:SF3">
    <property type="entry name" value="CHOLESTEROL RING-CLEAVING HYDROLASE IPDB SUBUNIT"/>
    <property type="match status" value="1"/>
</dbReference>
<sequence>MPLDPELNVDEVIITTMARQLHGEMLVSSVTAFGSLAAHLAKRRYAPDLAVLSTPESGMDVTPMPTLTLGQFLTDVQQGIPLTMEDIFDAIFTDHFRIWINPSQIDQYGNTNITAIGDWHHPKVALVGSRGIPEDTSHLSETFYYILNHSPRAIVARVDFKSGAGNGESRRGLGHHGAPTALVTDLGVFDFTGPDGTMAVRTLHPGVTIEEVQERSGFPVYVREADIPVTEPPSEEDVRIIREADPLEVRKLELMSGPMAAEKFVNIYERERQALHATYPRRKLGR</sequence>
<name>A0A7Y0Q0J2_9FIRM</name>
<dbReference type="SUPFAM" id="SSF100950">
    <property type="entry name" value="NagB/RpiA/CoA transferase-like"/>
    <property type="match status" value="1"/>
</dbReference>
<evidence type="ECO:0000256" key="1">
    <source>
        <dbReference type="ARBA" id="ARBA00007047"/>
    </source>
</evidence>
<dbReference type="Gene3D" id="3.40.1080.10">
    <property type="entry name" value="Glutaconate Coenzyme A-transferase"/>
    <property type="match status" value="1"/>
</dbReference>
<keyword evidence="3" id="KW-1185">Reference proteome</keyword>
<reference evidence="2 3" key="1">
    <citation type="submission" date="2020-04" db="EMBL/GenBank/DDBJ databases">
        <authorList>
            <person name="Zhang R."/>
            <person name="Schippers A."/>
        </authorList>
    </citation>
    <scope>NUCLEOTIDE SEQUENCE [LARGE SCALE GENOMIC DNA]</scope>
    <source>
        <strain evidence="2 3">DSM 109850</strain>
    </source>
</reference>
<proteinExistence type="inferred from homology"/>
<dbReference type="Proteomes" id="UP000533476">
    <property type="component" value="Unassembled WGS sequence"/>
</dbReference>
<comment type="similarity">
    <text evidence="1">Belongs to the 3-oxoacid CoA-transferase subunit B family.</text>
</comment>
<dbReference type="Pfam" id="PF01144">
    <property type="entry name" value="CoA_trans"/>
    <property type="match status" value="1"/>
</dbReference>
<dbReference type="GO" id="GO:0008410">
    <property type="term" value="F:CoA-transferase activity"/>
    <property type="evidence" value="ECO:0007669"/>
    <property type="project" value="InterPro"/>
</dbReference>
<protein>
    <submittedName>
        <fullName evidence="2">CoA-transferase</fullName>
    </submittedName>
</protein>
<comment type="caution">
    <text evidence="2">The sequence shown here is derived from an EMBL/GenBank/DDBJ whole genome shotgun (WGS) entry which is preliminary data.</text>
</comment>
<gene>
    <name evidence="2" type="ORF">HIJ39_01810</name>
</gene>
<dbReference type="AlphaFoldDB" id="A0A7Y0Q0J2"/>
<organism evidence="2 3">
    <name type="scientific">Sulfobacillus harzensis</name>
    <dbReference type="NCBI Taxonomy" id="2729629"/>
    <lineage>
        <taxon>Bacteria</taxon>
        <taxon>Bacillati</taxon>
        <taxon>Bacillota</taxon>
        <taxon>Clostridia</taxon>
        <taxon>Eubacteriales</taxon>
        <taxon>Clostridiales Family XVII. Incertae Sedis</taxon>
        <taxon>Sulfobacillus</taxon>
    </lineage>
</organism>
<keyword evidence="2" id="KW-0808">Transferase</keyword>